<sequence length="390" mass="41306">MNHNPTSYGGNQDGQPPQTYQETVYASNQPGSNPNNYPSYPPNPYGAPPPPSSPGATPIDPYGVPPTVAANPASGPANPYGAPPPANPYPYPNPPSGPSNPYGAPPNPYVNNAPPPNPYSYPGNGAPPPYPVAPPPAPRPSGNKTVLIVLALLVVLGGLVAIIGISARNSQIASDNAHATATADAGSKATATAQVNATATAVVSNYPFSNKLTFSDPLKDNSKGVGWYVDKGCKFASDGYHVIETTANVYYTCPSKNTNYSNFTYQVSMQITQGDLAGISFRGNENQYRYYTFVFRKSDSTYWLLLYTEKGVKPQTLDKNTTSYFNGTGTNQLGVVARGSKITLYVNGHQLTSTTDSTLTSGQIGTVVYNGENEGDTVEAVFSDLKLWQL</sequence>
<keyword evidence="2" id="KW-0472">Membrane</keyword>
<feature type="compositionally biased region" description="Low complexity" evidence="1">
    <location>
        <begin position="69"/>
        <end position="80"/>
    </location>
</feature>
<organism evidence="3 4">
    <name type="scientific">Reticulibacter mediterranei</name>
    <dbReference type="NCBI Taxonomy" id="2778369"/>
    <lineage>
        <taxon>Bacteria</taxon>
        <taxon>Bacillati</taxon>
        <taxon>Chloroflexota</taxon>
        <taxon>Ktedonobacteria</taxon>
        <taxon>Ktedonobacterales</taxon>
        <taxon>Reticulibacteraceae</taxon>
        <taxon>Reticulibacter</taxon>
    </lineage>
</organism>
<feature type="compositionally biased region" description="Polar residues" evidence="1">
    <location>
        <begin position="1"/>
        <end position="29"/>
    </location>
</feature>
<keyword evidence="2" id="KW-0812">Transmembrane</keyword>
<dbReference type="EMBL" id="BNJK01000001">
    <property type="protein sequence ID" value="GHO95023.1"/>
    <property type="molecule type" value="Genomic_DNA"/>
</dbReference>
<name>A0A8J3IMD5_9CHLR</name>
<evidence type="ECO:0008006" key="5">
    <source>
        <dbReference type="Google" id="ProtNLM"/>
    </source>
</evidence>
<evidence type="ECO:0000256" key="2">
    <source>
        <dbReference type="SAM" id="Phobius"/>
    </source>
</evidence>
<comment type="caution">
    <text evidence="3">The sequence shown here is derived from an EMBL/GenBank/DDBJ whole genome shotgun (WGS) entry which is preliminary data.</text>
</comment>
<keyword evidence="2" id="KW-1133">Transmembrane helix</keyword>
<evidence type="ECO:0000313" key="3">
    <source>
        <dbReference type="EMBL" id="GHO95023.1"/>
    </source>
</evidence>
<protein>
    <recommendedName>
        <fullName evidence="5">3-keto-disaccharide hydrolase domain-containing protein</fullName>
    </recommendedName>
</protein>
<evidence type="ECO:0000256" key="1">
    <source>
        <dbReference type="SAM" id="MobiDB-lite"/>
    </source>
</evidence>
<dbReference type="InterPro" id="IPR013320">
    <property type="entry name" value="ConA-like_dom_sf"/>
</dbReference>
<dbReference type="Gene3D" id="2.60.120.560">
    <property type="entry name" value="Exo-inulinase, domain 1"/>
    <property type="match status" value="1"/>
</dbReference>
<dbReference type="SUPFAM" id="SSF49899">
    <property type="entry name" value="Concanavalin A-like lectins/glucanases"/>
    <property type="match status" value="1"/>
</dbReference>
<evidence type="ECO:0000313" key="4">
    <source>
        <dbReference type="Proteomes" id="UP000597444"/>
    </source>
</evidence>
<feature type="compositionally biased region" description="Pro residues" evidence="1">
    <location>
        <begin position="39"/>
        <end position="53"/>
    </location>
</feature>
<reference evidence="3" key="1">
    <citation type="submission" date="2020-10" db="EMBL/GenBank/DDBJ databases">
        <title>Taxonomic study of unclassified bacteria belonging to the class Ktedonobacteria.</title>
        <authorList>
            <person name="Yabe S."/>
            <person name="Wang C.M."/>
            <person name="Zheng Y."/>
            <person name="Sakai Y."/>
            <person name="Cavaletti L."/>
            <person name="Monciardini P."/>
            <person name="Donadio S."/>
        </authorList>
    </citation>
    <scope>NUCLEOTIDE SEQUENCE</scope>
    <source>
        <strain evidence="3">ID150040</strain>
    </source>
</reference>
<feature type="transmembrane region" description="Helical" evidence="2">
    <location>
        <begin position="146"/>
        <end position="167"/>
    </location>
</feature>
<dbReference type="AlphaFoldDB" id="A0A8J3IMD5"/>
<dbReference type="RefSeq" id="WP_220205728.1">
    <property type="nucleotide sequence ID" value="NZ_BNJK01000001.1"/>
</dbReference>
<proteinExistence type="predicted"/>
<gene>
    <name evidence="3" type="ORF">KSF_050710</name>
</gene>
<accession>A0A8J3IMD5</accession>
<keyword evidence="4" id="KW-1185">Reference proteome</keyword>
<dbReference type="Proteomes" id="UP000597444">
    <property type="component" value="Unassembled WGS sequence"/>
</dbReference>
<feature type="region of interest" description="Disordered" evidence="1">
    <location>
        <begin position="1"/>
        <end position="81"/>
    </location>
</feature>